<accession>A0A1E7XZS1</accession>
<dbReference type="RefSeq" id="WP_070122680.1">
    <property type="nucleotide sequence ID" value="NZ_MAXD01000004.1"/>
</dbReference>
<organism evidence="1 2">
    <name type="scientific">Bifidobacterium adolescentis</name>
    <dbReference type="NCBI Taxonomy" id="1680"/>
    <lineage>
        <taxon>Bacteria</taxon>
        <taxon>Bacillati</taxon>
        <taxon>Actinomycetota</taxon>
        <taxon>Actinomycetes</taxon>
        <taxon>Bifidobacteriales</taxon>
        <taxon>Bifidobacteriaceae</taxon>
        <taxon>Bifidobacterium</taxon>
    </lineage>
</organism>
<evidence type="ECO:0000313" key="2">
    <source>
        <dbReference type="Proteomes" id="UP000175684"/>
    </source>
</evidence>
<evidence type="ECO:0008006" key="3">
    <source>
        <dbReference type="Google" id="ProtNLM"/>
    </source>
</evidence>
<dbReference type="Proteomes" id="UP000175684">
    <property type="component" value="Unassembled WGS sequence"/>
</dbReference>
<proteinExistence type="predicted"/>
<comment type="caution">
    <text evidence="1">The sequence shown here is derived from an EMBL/GenBank/DDBJ whole genome shotgun (WGS) entry which is preliminary data.</text>
</comment>
<sequence>MSRGLGAQERKLLERARREGLTPVLPDDMDAFSSEASSIRRAARRLQDKGLIRLSLIDRNSRNGKSNNGGFFVNVLHMEPVPWPMEQRREWRYPEYLHS</sequence>
<name>A0A1E7XZS1_BIFAD</name>
<gene>
    <name evidence="1" type="ORF">BBK15_06655</name>
</gene>
<dbReference type="AlphaFoldDB" id="A0A1E7XZS1"/>
<reference evidence="1 2" key="1">
    <citation type="submission" date="2016-07" db="EMBL/GenBank/DDBJ databases">
        <title>Draft Genome Sequence of Bifidobacterium adolescentis strain Km 4.</title>
        <authorList>
            <person name="Danilenko V.N."/>
        </authorList>
    </citation>
    <scope>NUCLEOTIDE SEQUENCE [LARGE SCALE GENOMIC DNA]</scope>
    <source>
        <strain evidence="1 2">Km 4</strain>
    </source>
</reference>
<evidence type="ECO:0000313" key="1">
    <source>
        <dbReference type="EMBL" id="OFA34850.1"/>
    </source>
</evidence>
<protein>
    <recommendedName>
        <fullName evidence="3">Helix-turn-helix domain-containing protein</fullName>
    </recommendedName>
</protein>
<dbReference type="EMBL" id="MAXD01000004">
    <property type="protein sequence ID" value="OFA34850.1"/>
    <property type="molecule type" value="Genomic_DNA"/>
</dbReference>